<evidence type="ECO:0008006" key="4">
    <source>
        <dbReference type="Google" id="ProtNLM"/>
    </source>
</evidence>
<feature type="compositionally biased region" description="Low complexity" evidence="1">
    <location>
        <begin position="248"/>
        <end position="259"/>
    </location>
</feature>
<keyword evidence="3" id="KW-1185">Reference proteome</keyword>
<accession>A0A9K3PP95</accession>
<dbReference type="EMBL" id="JAGRRH010000016">
    <property type="protein sequence ID" value="KAG7354086.1"/>
    <property type="molecule type" value="Genomic_DNA"/>
</dbReference>
<feature type="compositionally biased region" description="Polar residues" evidence="1">
    <location>
        <begin position="201"/>
        <end position="215"/>
    </location>
</feature>
<dbReference type="Proteomes" id="UP000693970">
    <property type="component" value="Unassembled WGS sequence"/>
</dbReference>
<proteinExistence type="predicted"/>
<reference evidence="2" key="1">
    <citation type="journal article" date="2021" name="Sci. Rep.">
        <title>Diploid genomic architecture of Nitzschia inconspicua, an elite biomass production diatom.</title>
        <authorList>
            <person name="Oliver A."/>
            <person name="Podell S."/>
            <person name="Pinowska A."/>
            <person name="Traller J.C."/>
            <person name="Smith S.R."/>
            <person name="McClure R."/>
            <person name="Beliaev A."/>
            <person name="Bohutskyi P."/>
            <person name="Hill E.A."/>
            <person name="Rabines A."/>
            <person name="Zheng H."/>
            <person name="Allen L.Z."/>
            <person name="Kuo A."/>
            <person name="Grigoriev I.V."/>
            <person name="Allen A.E."/>
            <person name="Hazlebeck D."/>
            <person name="Allen E.E."/>
        </authorList>
    </citation>
    <scope>NUCLEOTIDE SEQUENCE</scope>
    <source>
        <strain evidence="2">Hildebrandi</strain>
    </source>
</reference>
<evidence type="ECO:0000313" key="2">
    <source>
        <dbReference type="EMBL" id="KAG7354086.1"/>
    </source>
</evidence>
<name>A0A9K3PP95_9STRA</name>
<feature type="region of interest" description="Disordered" evidence="1">
    <location>
        <begin position="424"/>
        <end position="444"/>
    </location>
</feature>
<organism evidence="2 3">
    <name type="scientific">Nitzschia inconspicua</name>
    <dbReference type="NCBI Taxonomy" id="303405"/>
    <lineage>
        <taxon>Eukaryota</taxon>
        <taxon>Sar</taxon>
        <taxon>Stramenopiles</taxon>
        <taxon>Ochrophyta</taxon>
        <taxon>Bacillariophyta</taxon>
        <taxon>Bacillariophyceae</taxon>
        <taxon>Bacillariophycidae</taxon>
        <taxon>Bacillariales</taxon>
        <taxon>Bacillariaceae</taxon>
        <taxon>Nitzschia</taxon>
    </lineage>
</organism>
<feature type="region of interest" description="Disordered" evidence="1">
    <location>
        <begin position="312"/>
        <end position="336"/>
    </location>
</feature>
<feature type="compositionally biased region" description="Basic and acidic residues" evidence="1">
    <location>
        <begin position="270"/>
        <end position="282"/>
    </location>
</feature>
<reference evidence="2" key="2">
    <citation type="submission" date="2021-04" db="EMBL/GenBank/DDBJ databases">
        <authorList>
            <person name="Podell S."/>
        </authorList>
    </citation>
    <scope>NUCLEOTIDE SEQUENCE</scope>
    <source>
        <strain evidence="2">Hildebrandi</strain>
    </source>
</reference>
<dbReference type="AlphaFoldDB" id="A0A9K3PP95"/>
<protein>
    <recommendedName>
        <fullName evidence="4">RanBP2-type domain-containing protein</fullName>
    </recommendedName>
</protein>
<feature type="compositionally biased region" description="Polar residues" evidence="1">
    <location>
        <begin position="426"/>
        <end position="440"/>
    </location>
</feature>
<feature type="region of interest" description="Disordered" evidence="1">
    <location>
        <begin position="161"/>
        <end position="298"/>
    </location>
</feature>
<comment type="caution">
    <text evidence="2">The sequence shown here is derived from an EMBL/GenBank/DDBJ whole genome shotgun (WGS) entry which is preliminary data.</text>
</comment>
<feature type="region of interest" description="Disordered" evidence="1">
    <location>
        <begin position="82"/>
        <end position="129"/>
    </location>
</feature>
<evidence type="ECO:0000256" key="1">
    <source>
        <dbReference type="SAM" id="MobiDB-lite"/>
    </source>
</evidence>
<sequence>MIRNTILKSPPTTAVSSSSPNPPGDDVMSMAEFSEASDSQQLSSWRCPHCSYQNVDPTKEKCALCGIKDMEHIKQYRLAMRRQRAPGDVSSYRWGTSSEHSITSRTSSDHNNNNNGTLRNINDPSTDPPVQIIKAKMAVPSSSTTPTPEKKTEFTNYPLPLSAATTFGAPPKSPTIQTQRIPTPHDVSTKQSQEEKLRTFGNKQTDTVLGSSVSRSRPGRHGSFDYDDDGNNGPPLPPSKRPPRSPDSKGSSKLRSLSSTTEIKTFVSFNKKDMQSDRDAKQRGRRTRQSSITSSTAALKSGVEGDVFFEGSATSSTNMGPPAEDNSVSRLSYSSKSTVKVSNTTTKMVDNLLSMPTKAGTTGVSLSQEEDIVSLVPPQRSKSSPPAGNSGPAAEEVVVDSPTLQRYRSGCSASTPVGVIHEDMEQSSTPCHTNPTQTRTPADGLKPFIPPSQFYFPDTTGKSAASAGGEITIISLENTKKLPSVSSLASSTASTRYRALLGAETDNSLHDSSGVVNYDFENQSDLVDEDGNPDKETTPRWKRSIPPLWLVVGGTIVGLVIVLMSVFLSSNSSSNKFQIGITESPTVTPPTTYPSPTIQGELDNVVNTNIPGSEEIGNPFDDIENDQPREISSLFEVSHVLTKSGTEGEGLGLAVAVGGGIRIAMLGHGFVRVVDWSSSFPGTLTWPLRPSDLSETSFGEGKTVGEDINVTAGAAHEIPSIAMSGDGEKIAIAIDTGLSVWQFSASEQQWELIFSDRILGSDVDSIPDDTVSTSVTISVDGRMVAAGMVALTKNGYALTVRLWDLEADSSDRSVALLVKMLDEHDPFKSGPLLLNLSNFGEILAVCLNENIFVKAVGDIDSEKDSYIDLNTDIGPDSFPEYGSFNVASCGLSGDGLVFAVSHRHSDETIVYSFRNSVWGLDDVIQVSGSAISLDSTGKLMVIGGSTNDVTTLWGRDNNGDGYQLAYQIRNRGANKSSIGSVALTKETNAGGKRFMAVGHPSAGGHVDLYQIKTI</sequence>
<evidence type="ECO:0000313" key="3">
    <source>
        <dbReference type="Proteomes" id="UP000693970"/>
    </source>
</evidence>
<feature type="compositionally biased region" description="Low complexity" evidence="1">
    <location>
        <begin position="9"/>
        <end position="19"/>
    </location>
</feature>
<feature type="region of interest" description="Disordered" evidence="1">
    <location>
        <begin position="376"/>
        <end position="397"/>
    </location>
</feature>
<feature type="region of interest" description="Disordered" evidence="1">
    <location>
        <begin position="1"/>
        <end position="29"/>
    </location>
</feature>
<feature type="compositionally biased region" description="Low complexity" evidence="1">
    <location>
        <begin position="96"/>
        <end position="122"/>
    </location>
</feature>
<gene>
    <name evidence="2" type="ORF">IV203_003442</name>
</gene>